<evidence type="ECO:0000256" key="2">
    <source>
        <dbReference type="ARBA" id="ARBA00022722"/>
    </source>
</evidence>
<evidence type="ECO:0000313" key="7">
    <source>
        <dbReference type="EMBL" id="KAK2172009.1"/>
    </source>
</evidence>
<feature type="chain" id="PRO_5042016935" description="Endonuclease/exonuclease/phosphatase domain-containing protein" evidence="5">
    <location>
        <begin position="24"/>
        <end position="436"/>
    </location>
</feature>
<evidence type="ECO:0000313" key="8">
    <source>
        <dbReference type="Proteomes" id="UP001209878"/>
    </source>
</evidence>
<dbReference type="EMBL" id="JAODUO010001002">
    <property type="protein sequence ID" value="KAK2172009.1"/>
    <property type="molecule type" value="Genomic_DNA"/>
</dbReference>
<dbReference type="Pfam" id="PF03372">
    <property type="entry name" value="Exo_endo_phos"/>
    <property type="match status" value="1"/>
</dbReference>
<evidence type="ECO:0000256" key="1">
    <source>
        <dbReference type="ARBA" id="ARBA00007359"/>
    </source>
</evidence>
<dbReference type="GO" id="GO:0006308">
    <property type="term" value="P:DNA catabolic process"/>
    <property type="evidence" value="ECO:0007669"/>
    <property type="project" value="InterPro"/>
</dbReference>
<dbReference type="GO" id="GO:0003677">
    <property type="term" value="F:DNA binding"/>
    <property type="evidence" value="ECO:0007669"/>
    <property type="project" value="TreeGrafter"/>
</dbReference>
<dbReference type="InterPro" id="IPR036691">
    <property type="entry name" value="Endo/exonu/phosph_ase_sf"/>
</dbReference>
<dbReference type="PRINTS" id="PR00130">
    <property type="entry name" value="DNASEI"/>
</dbReference>
<accession>A0AAD9KI47</accession>
<proteinExistence type="inferred from homology"/>
<dbReference type="GO" id="GO:0004530">
    <property type="term" value="F:deoxyribonuclease I activity"/>
    <property type="evidence" value="ECO:0007669"/>
    <property type="project" value="TreeGrafter"/>
</dbReference>
<protein>
    <recommendedName>
        <fullName evidence="6">Endonuclease/exonuclease/phosphatase domain-containing protein</fullName>
    </recommendedName>
</protein>
<name>A0AAD9KI47_RIDPI</name>
<dbReference type="PANTHER" id="PTHR11371">
    <property type="entry name" value="DEOXYRIBONUCLEASE"/>
    <property type="match status" value="1"/>
</dbReference>
<organism evidence="7 8">
    <name type="scientific">Ridgeia piscesae</name>
    <name type="common">Tubeworm</name>
    <dbReference type="NCBI Taxonomy" id="27915"/>
    <lineage>
        <taxon>Eukaryota</taxon>
        <taxon>Metazoa</taxon>
        <taxon>Spiralia</taxon>
        <taxon>Lophotrochozoa</taxon>
        <taxon>Annelida</taxon>
        <taxon>Polychaeta</taxon>
        <taxon>Sedentaria</taxon>
        <taxon>Canalipalpata</taxon>
        <taxon>Sabellida</taxon>
        <taxon>Siboglinidae</taxon>
        <taxon>Ridgeia</taxon>
    </lineage>
</organism>
<dbReference type="AlphaFoldDB" id="A0AAD9KI47"/>
<dbReference type="PANTHER" id="PTHR11371:SF33">
    <property type="entry name" value="ENDONUCLEASE_EXONUCLEASE_PHOSPHATASE DOMAIN-CONTAINING PROTEIN"/>
    <property type="match status" value="1"/>
</dbReference>
<comment type="caution">
    <text evidence="7">The sequence shown here is derived from an EMBL/GenBank/DDBJ whole genome shotgun (WGS) entry which is preliminary data.</text>
</comment>
<dbReference type="CDD" id="cd10282">
    <property type="entry name" value="DNase1"/>
    <property type="match status" value="1"/>
</dbReference>
<dbReference type="SMART" id="SM00476">
    <property type="entry name" value="DNaseIc"/>
    <property type="match status" value="1"/>
</dbReference>
<keyword evidence="8" id="KW-1185">Reference proteome</keyword>
<comment type="similarity">
    <text evidence="1">Belongs to the DNase I family.</text>
</comment>
<sequence>MGTRGRLLTLLVLLTAAWGAADGEVHRERHSQRQPSLLLGAFNVQIFGARKIAKPAVLRSLGQIISRYDILLLQEIRELRSLAVGKLLQHLNQISTEQFRYVISERLGRTASKEQYAFFFKPSKVMPTAVYQYSDPGDVFEREPFAVRFHSNTTEVGTFAVMGIHTSPRAAETELDALVPAYEATAKAFGTRNIIIAGDFNADCSYVTNREWADVRLRTDSRFQWLLGDDIDTTVGKSNCAYDRFVVAGSELQAAIVPRSVIVYRFDIALDLTPGQTKIVSDHYPIQLRLQGKAIASSGVDYSTISSESLLLATDVPTQLTSVISSLRHDPSVDVRIVNGGTEIYNEMAVVVTLQKCAGGFDEALREYRRAYSDLVPASLINNIWKSMWNTALRAGDNTNTQAMMSKQMTRVRACVLQYRMVAPFTCRLTIEQTIS</sequence>
<dbReference type="GO" id="GO:0005634">
    <property type="term" value="C:nucleus"/>
    <property type="evidence" value="ECO:0007669"/>
    <property type="project" value="TreeGrafter"/>
</dbReference>
<evidence type="ECO:0000259" key="6">
    <source>
        <dbReference type="Pfam" id="PF03372"/>
    </source>
</evidence>
<keyword evidence="2" id="KW-0540">Nuclease</keyword>
<dbReference type="Gene3D" id="3.60.10.10">
    <property type="entry name" value="Endonuclease/exonuclease/phosphatase"/>
    <property type="match status" value="1"/>
</dbReference>
<dbReference type="InterPro" id="IPR016202">
    <property type="entry name" value="DNase_I"/>
</dbReference>
<feature type="domain" description="Endonuclease/exonuclease/phosphatase" evidence="6">
    <location>
        <begin position="41"/>
        <end position="283"/>
    </location>
</feature>
<keyword evidence="4" id="KW-1015">Disulfide bond</keyword>
<gene>
    <name evidence="7" type="ORF">NP493_1002g01004</name>
</gene>
<evidence type="ECO:0000256" key="3">
    <source>
        <dbReference type="ARBA" id="ARBA00022801"/>
    </source>
</evidence>
<keyword evidence="3" id="KW-0378">Hydrolase</keyword>
<evidence type="ECO:0000256" key="4">
    <source>
        <dbReference type="ARBA" id="ARBA00023157"/>
    </source>
</evidence>
<reference evidence="7" key="1">
    <citation type="journal article" date="2023" name="Mol. Biol. Evol.">
        <title>Third-Generation Sequencing Reveals the Adaptive Role of the Epigenome in Three Deep-Sea Polychaetes.</title>
        <authorList>
            <person name="Perez M."/>
            <person name="Aroh O."/>
            <person name="Sun Y."/>
            <person name="Lan Y."/>
            <person name="Juniper S.K."/>
            <person name="Young C.R."/>
            <person name="Angers B."/>
            <person name="Qian P.Y."/>
        </authorList>
    </citation>
    <scope>NUCLEOTIDE SEQUENCE</scope>
    <source>
        <strain evidence="7">R07B-5</strain>
    </source>
</reference>
<keyword evidence="5" id="KW-0732">Signal</keyword>
<feature type="signal peptide" evidence="5">
    <location>
        <begin position="1"/>
        <end position="23"/>
    </location>
</feature>
<dbReference type="InterPro" id="IPR033125">
    <property type="entry name" value="DNASE_I_2"/>
</dbReference>
<dbReference type="PROSITE" id="PS00918">
    <property type="entry name" value="DNASE_I_2"/>
    <property type="match status" value="1"/>
</dbReference>
<dbReference type="InterPro" id="IPR005135">
    <property type="entry name" value="Endo/exonuclease/phosphatase"/>
</dbReference>
<evidence type="ECO:0000256" key="5">
    <source>
        <dbReference type="SAM" id="SignalP"/>
    </source>
</evidence>
<dbReference type="SUPFAM" id="SSF56219">
    <property type="entry name" value="DNase I-like"/>
    <property type="match status" value="1"/>
</dbReference>
<dbReference type="Proteomes" id="UP001209878">
    <property type="component" value="Unassembled WGS sequence"/>
</dbReference>